<accession>A0A3A8VUG9</accession>
<name>A0A3A8VUG9_CUTAC</name>
<sequence length="105" mass="10842">MTPVALPSIADLDHAVNNLTDALITATDATETSTDSGWYIESAIEELRTALTEVASLSRAAGAPASLLAGASRAWQAGQVELIETSGQVADNLIGWLAVHPEKAA</sequence>
<reference evidence="1 2" key="1">
    <citation type="submission" date="2017-02" db="EMBL/GenBank/DDBJ databases">
        <title>Prevalence of linear plasmids in Propionibacterium acnes isolates obtained from cancerous prostatic tissue.</title>
        <authorList>
            <person name="Davidsson S."/>
            <person name="Bruggemann H."/>
        </authorList>
    </citation>
    <scope>NUCLEOTIDE SEQUENCE [LARGE SCALE GENOMIC DNA]</scope>
    <source>
        <strain evidence="1 2">09-9</strain>
    </source>
</reference>
<evidence type="ECO:0000313" key="2">
    <source>
        <dbReference type="Proteomes" id="UP000223982"/>
    </source>
</evidence>
<protein>
    <submittedName>
        <fullName evidence="1">IolC protein</fullName>
    </submittedName>
</protein>
<dbReference type="Proteomes" id="UP000223982">
    <property type="component" value="Unassembled WGS sequence"/>
</dbReference>
<gene>
    <name evidence="1" type="ORF">APS60_06720</name>
</gene>
<comment type="caution">
    <text evidence="1">The sequence shown here is derived from an EMBL/GenBank/DDBJ whole genome shotgun (WGS) entry which is preliminary data.</text>
</comment>
<dbReference type="AlphaFoldDB" id="A0A3A8VUG9"/>
<dbReference type="KEGG" id="cacn:RN83_06890"/>
<proteinExistence type="predicted"/>
<organism evidence="1 2">
    <name type="scientific">Cutibacterium acnes</name>
    <name type="common">Propionibacterium acnes</name>
    <dbReference type="NCBI Taxonomy" id="1747"/>
    <lineage>
        <taxon>Bacteria</taxon>
        <taxon>Bacillati</taxon>
        <taxon>Actinomycetota</taxon>
        <taxon>Actinomycetes</taxon>
        <taxon>Propionibacteriales</taxon>
        <taxon>Propionibacteriaceae</taxon>
        <taxon>Cutibacterium</taxon>
    </lineage>
</organism>
<dbReference type="RefSeq" id="WP_002513401.1">
    <property type="nucleotide sequence ID" value="NZ_AP019664.1"/>
</dbReference>
<dbReference type="EMBL" id="LKVB01000004">
    <property type="protein sequence ID" value="PHJ27608.1"/>
    <property type="molecule type" value="Genomic_DNA"/>
</dbReference>
<dbReference type="OrthoDB" id="9950737at2"/>
<dbReference type="GeneID" id="92858408"/>
<evidence type="ECO:0000313" key="1">
    <source>
        <dbReference type="EMBL" id="PHJ27608.1"/>
    </source>
</evidence>